<keyword evidence="5" id="KW-1185">Reference proteome</keyword>
<dbReference type="Pfam" id="PF04773">
    <property type="entry name" value="FecR"/>
    <property type="match status" value="1"/>
</dbReference>
<evidence type="ECO:0000259" key="2">
    <source>
        <dbReference type="Pfam" id="PF04773"/>
    </source>
</evidence>
<evidence type="ECO:0000256" key="1">
    <source>
        <dbReference type="SAM" id="Phobius"/>
    </source>
</evidence>
<evidence type="ECO:0000313" key="4">
    <source>
        <dbReference type="EMBL" id="RWU05665.1"/>
    </source>
</evidence>
<evidence type="ECO:0000313" key="5">
    <source>
        <dbReference type="Proteomes" id="UP000284120"/>
    </source>
</evidence>
<sequence>MTNQPEILALIAKHLDYPSDLECKAQVDQFRKQSAENEAFYLSVEKVWRLSGKASLLANVDSKQVAESFEKRLIKERQTLPSKQIKLSRATVLLRWAAAAVVLLALGSVIYLYSGGKSLFQKQRSYASDAAPGSNKAILVLANGQKISLSDIHNGDVAKEAGLSITKTADGQLVYNIVDDKSVGATKEDIFNTIETPKGGVWQIKLPDGSSVWLNAASSLTYPISFAKGKKRMVELKGEAYFEVSKDKDHPFVVKTAKQEVEVLGTSFNINSYADESDVKTTLLEGSVKVMPYLAGQQPDVLKPGEQATLNEKGMNIKEVDAEESIDWKNGYFMFNNERQENIMRKIARWYNVQIEYADASAKDVMYYGSISRFENVSKVLRKFEQTGEVRFEINKNKITVYKETER</sequence>
<feature type="domain" description="FecR protein" evidence="2">
    <location>
        <begin position="193"/>
        <end position="289"/>
    </location>
</feature>
<name>A0A443YPL7_9SPHI</name>
<gene>
    <name evidence="4" type="ORF">DPV69_16120</name>
</gene>
<reference evidence="4 5" key="1">
    <citation type="submission" date="2018-06" db="EMBL/GenBank/DDBJ databases">
        <title>Pedobacter endophyticus sp. nov., an endophytic bacterium isolated from a leaf of Triticum aestivum.</title>
        <authorList>
            <person name="Zhang L."/>
        </authorList>
    </citation>
    <scope>NUCLEOTIDE SEQUENCE [LARGE SCALE GENOMIC DNA]</scope>
    <source>
        <strain evidence="4 5">CM134L-2</strain>
    </source>
</reference>
<dbReference type="Proteomes" id="UP000284120">
    <property type="component" value="Unassembled WGS sequence"/>
</dbReference>
<dbReference type="Pfam" id="PF16344">
    <property type="entry name" value="FecR_C"/>
    <property type="match status" value="1"/>
</dbReference>
<dbReference type="FunFam" id="2.60.120.1440:FF:000001">
    <property type="entry name" value="Putative anti-sigma factor"/>
    <property type="match status" value="1"/>
</dbReference>
<feature type="domain" description="Protein FecR C-terminal" evidence="3">
    <location>
        <begin position="332"/>
        <end position="401"/>
    </location>
</feature>
<accession>A0A443YPL7</accession>
<organism evidence="4 5">
    <name type="scientific">Pedobacter chitinilyticus</name>
    <dbReference type="NCBI Taxonomy" id="2233776"/>
    <lineage>
        <taxon>Bacteria</taxon>
        <taxon>Pseudomonadati</taxon>
        <taxon>Bacteroidota</taxon>
        <taxon>Sphingobacteriia</taxon>
        <taxon>Sphingobacteriales</taxon>
        <taxon>Sphingobacteriaceae</taxon>
        <taxon>Pedobacter</taxon>
    </lineage>
</organism>
<feature type="transmembrane region" description="Helical" evidence="1">
    <location>
        <begin position="92"/>
        <end position="113"/>
    </location>
</feature>
<protein>
    <submittedName>
        <fullName evidence="4">DUF4974 domain-containing protein</fullName>
    </submittedName>
</protein>
<dbReference type="InterPro" id="IPR006860">
    <property type="entry name" value="FecR"/>
</dbReference>
<dbReference type="InterPro" id="IPR032508">
    <property type="entry name" value="FecR_C"/>
</dbReference>
<dbReference type="AlphaFoldDB" id="A0A443YPL7"/>
<dbReference type="GO" id="GO:0016989">
    <property type="term" value="F:sigma factor antagonist activity"/>
    <property type="evidence" value="ECO:0007669"/>
    <property type="project" value="TreeGrafter"/>
</dbReference>
<evidence type="ECO:0000259" key="3">
    <source>
        <dbReference type="Pfam" id="PF16344"/>
    </source>
</evidence>
<dbReference type="PANTHER" id="PTHR30273:SF2">
    <property type="entry name" value="PROTEIN FECR"/>
    <property type="match status" value="1"/>
</dbReference>
<comment type="caution">
    <text evidence="4">The sequence shown here is derived from an EMBL/GenBank/DDBJ whole genome shotgun (WGS) entry which is preliminary data.</text>
</comment>
<dbReference type="InterPro" id="IPR012373">
    <property type="entry name" value="Ferrdict_sens_TM"/>
</dbReference>
<proteinExistence type="predicted"/>
<dbReference type="PANTHER" id="PTHR30273">
    <property type="entry name" value="PERIPLASMIC SIGNAL SENSOR AND SIGMA FACTOR ACTIVATOR FECR-RELATED"/>
    <property type="match status" value="1"/>
</dbReference>
<keyword evidence="1" id="KW-0812">Transmembrane</keyword>
<dbReference type="OrthoDB" id="1099963at2"/>
<keyword evidence="1" id="KW-0472">Membrane</keyword>
<dbReference type="Gene3D" id="3.55.50.30">
    <property type="match status" value="1"/>
</dbReference>
<keyword evidence="1" id="KW-1133">Transmembrane helix</keyword>
<dbReference type="RefSeq" id="WP_113648425.1">
    <property type="nucleotide sequence ID" value="NZ_QMHN01000005.1"/>
</dbReference>
<dbReference type="Gene3D" id="2.60.120.1440">
    <property type="match status" value="1"/>
</dbReference>
<dbReference type="EMBL" id="SAYW01000005">
    <property type="protein sequence ID" value="RWU05665.1"/>
    <property type="molecule type" value="Genomic_DNA"/>
</dbReference>